<evidence type="ECO:0000313" key="3">
    <source>
        <dbReference type="Proteomes" id="UP000831484"/>
    </source>
</evidence>
<evidence type="ECO:0000313" key="2">
    <source>
        <dbReference type="EMBL" id="UPU40534.1"/>
    </source>
</evidence>
<feature type="compositionally biased region" description="Basic and acidic residues" evidence="1">
    <location>
        <begin position="8"/>
        <end position="25"/>
    </location>
</feature>
<dbReference type="EMBL" id="CP096563">
    <property type="protein sequence ID" value="UPU40534.1"/>
    <property type="molecule type" value="Genomic_DNA"/>
</dbReference>
<accession>A0AB38R5X0</accession>
<evidence type="ECO:0008006" key="4">
    <source>
        <dbReference type="Google" id="ProtNLM"/>
    </source>
</evidence>
<keyword evidence="3" id="KW-1185">Reference proteome</keyword>
<dbReference type="RefSeq" id="WP_064074464.1">
    <property type="nucleotide sequence ID" value="NZ_CP096563.1"/>
</dbReference>
<feature type="compositionally biased region" description="Polar residues" evidence="1">
    <location>
        <begin position="26"/>
        <end position="38"/>
    </location>
</feature>
<dbReference type="Proteomes" id="UP000831484">
    <property type="component" value="Chromosome"/>
</dbReference>
<gene>
    <name evidence="2" type="ORF">M0639_15710</name>
</gene>
<reference evidence="3" key="1">
    <citation type="journal article" date="2022" name="Environ. Microbiol.">
        <title>Functional analysis, diversity, and distribution of carbendazim hydrolases MheI and CbmA, responsible for the initial step in carbendazim degradation.</title>
        <authorList>
            <person name="Zhang M."/>
            <person name="Bai X."/>
            <person name="Li Q."/>
            <person name="Zhang L."/>
            <person name="Zhu Q."/>
            <person name="Gao S."/>
            <person name="Ke Z."/>
            <person name="Jiang M."/>
            <person name="Hu J."/>
            <person name="Qiu J."/>
            <person name="Hong Q."/>
        </authorList>
    </citation>
    <scope>NUCLEOTIDE SEQUENCE [LARGE SCALE GENOMIC DNA]</scope>
    <source>
        <strain evidence="3">djl-6</strain>
    </source>
</reference>
<evidence type="ECO:0000256" key="1">
    <source>
        <dbReference type="SAM" id="MobiDB-lite"/>
    </source>
</evidence>
<proteinExistence type="predicted"/>
<sequence>MKIPTSQRNERRDTTRPVGEHRRSGDGTTPSSGGHQTSVTAKQMEALGALLRLIDERYSSGTASELVYFKGVRVSLHVRNSQSPNGILLRITSTYGAEVLELVPAVSQQFDAETLDSQSVQDTIDQARDWLDREVRRVVPAVQQAKVQLLTKQLVDAEQTRQSANASVWNRPTTTEATE</sequence>
<feature type="region of interest" description="Disordered" evidence="1">
    <location>
        <begin position="1"/>
        <end position="38"/>
    </location>
</feature>
<protein>
    <recommendedName>
        <fullName evidence="4">DNA-binding protein</fullName>
    </recommendedName>
</protein>
<organism evidence="2 3">
    <name type="scientific">Rhodococcus qingshengii JCM 15477</name>
    <dbReference type="NCBI Taxonomy" id="1303681"/>
    <lineage>
        <taxon>Bacteria</taxon>
        <taxon>Bacillati</taxon>
        <taxon>Actinomycetota</taxon>
        <taxon>Actinomycetes</taxon>
        <taxon>Mycobacteriales</taxon>
        <taxon>Nocardiaceae</taxon>
        <taxon>Rhodococcus</taxon>
        <taxon>Rhodococcus erythropolis group</taxon>
    </lineage>
</organism>
<name>A0AB38R5X0_RHOSG</name>
<dbReference type="AlphaFoldDB" id="A0AB38R5X0"/>